<comment type="pathway">
    <text evidence="1 11">Secondary metabolite metabolism; quinolate metabolism.</text>
</comment>
<sequence length="383" mass="43263">LRDASRKSIPGPVSSDNRRESHSPVTSVLCGSVRPAAPPYDNMASVTKLDLHAHILPESWPSLKSKFGYGGWVQMYKLEGDAGYEMRFDDGRFFRRVERNLWDPAERIREMDATGVTIQALSTVPVLFSYWAEGVDALCFHRFLNDHIAAVVTAYPDRFVGIATVPLQAPVLAAEELRRVHSEHHMNCVEIGSHVNDWDLNSRELDPFYETAEELGVSVFVHPWDMELEGRNKKYWMPWLVGMPAETTHAICCLLFGAVLERFPRLKFCFAHGGGSFPYTLGRIQHGFKCRPDLCAVDNRHPPSSYVGRIYTDSLVHDDRALKFLIDVIGEDCVCLGSDYPFPLGEIGRPGEIIEKARISDELREKLLWRNGAEFLGLQLSSI</sequence>
<comment type="similarity">
    <text evidence="2">Belongs to the metallo-dependent hydrolases superfamily. ACMSD family.</text>
</comment>
<evidence type="ECO:0000256" key="3">
    <source>
        <dbReference type="ARBA" id="ARBA00011245"/>
    </source>
</evidence>
<reference evidence="14 15" key="1">
    <citation type="journal article" date="2017" name="Gigascience">
        <title>Draft genome of the honey bee ectoparasitic mite, Tropilaelaps mercedesae, is shaped by the parasitic life history.</title>
        <authorList>
            <person name="Dong X."/>
            <person name="Armstrong S.D."/>
            <person name="Xia D."/>
            <person name="Makepeace B.L."/>
            <person name="Darby A.C."/>
            <person name="Kadowaki T."/>
        </authorList>
    </citation>
    <scope>NUCLEOTIDE SEQUENCE [LARGE SCALE GENOMIC DNA]</scope>
    <source>
        <strain evidence="14">Wuxi-XJTLU</strain>
    </source>
</reference>
<evidence type="ECO:0000256" key="7">
    <source>
        <dbReference type="ARBA" id="ARBA00022793"/>
    </source>
</evidence>
<dbReference type="STRING" id="418985.A0A1V9WYU1"/>
<dbReference type="UniPathway" id="UPA00270"/>
<gene>
    <name evidence="14" type="ORF">BIW11_02358</name>
</gene>
<evidence type="ECO:0000256" key="12">
    <source>
        <dbReference type="SAM" id="MobiDB-lite"/>
    </source>
</evidence>
<evidence type="ECO:0000256" key="10">
    <source>
        <dbReference type="ARBA" id="ARBA00031120"/>
    </source>
</evidence>
<dbReference type="GO" id="GO:0001760">
    <property type="term" value="F:aminocarboxymuconate-semialdehyde decarboxylase activity"/>
    <property type="evidence" value="ECO:0007669"/>
    <property type="project" value="UniProtKB-UniRule"/>
</dbReference>
<name>A0A1V9WYU1_9ACAR</name>
<feature type="domain" description="Amidohydrolase-related" evidence="13">
    <location>
        <begin position="50"/>
        <end position="378"/>
    </location>
</feature>
<comment type="catalytic activity">
    <reaction evidence="11">
        <text>2-amino-3-carboxymuconate 6-semialdehyde + H(+) = 2-aminomuconate 6-semialdehyde + CO2</text>
        <dbReference type="Rhea" id="RHEA:16557"/>
        <dbReference type="ChEBI" id="CHEBI:15378"/>
        <dbReference type="ChEBI" id="CHEBI:16526"/>
        <dbReference type="ChEBI" id="CHEBI:77634"/>
        <dbReference type="ChEBI" id="CHEBI:77803"/>
        <dbReference type="EC" id="4.1.1.45"/>
    </reaction>
</comment>
<dbReference type="InParanoid" id="A0A1V9WYU1"/>
<evidence type="ECO:0000256" key="9">
    <source>
        <dbReference type="ARBA" id="ARBA00023239"/>
    </source>
</evidence>
<dbReference type="Pfam" id="PF04909">
    <property type="entry name" value="Amidohydro_2"/>
    <property type="match status" value="1"/>
</dbReference>
<evidence type="ECO:0000256" key="8">
    <source>
        <dbReference type="ARBA" id="ARBA00022833"/>
    </source>
</evidence>
<evidence type="ECO:0000259" key="13">
    <source>
        <dbReference type="Pfam" id="PF04909"/>
    </source>
</evidence>
<evidence type="ECO:0000256" key="4">
    <source>
        <dbReference type="ARBA" id="ARBA00012365"/>
    </source>
</evidence>
<dbReference type="InterPro" id="IPR006680">
    <property type="entry name" value="Amidohydro-rel"/>
</dbReference>
<dbReference type="AlphaFoldDB" id="A0A1V9WYU1"/>
<dbReference type="GO" id="GO:0046872">
    <property type="term" value="F:metal ion binding"/>
    <property type="evidence" value="ECO:0007669"/>
    <property type="project" value="UniProtKB-KW"/>
</dbReference>
<comment type="subunit">
    <text evidence="3 11">Monomer.</text>
</comment>
<keyword evidence="8" id="KW-0862">Zinc</keyword>
<evidence type="ECO:0000256" key="5">
    <source>
        <dbReference type="ARBA" id="ARBA00021214"/>
    </source>
</evidence>
<dbReference type="Proteomes" id="UP000192247">
    <property type="component" value="Unassembled WGS sequence"/>
</dbReference>
<dbReference type="InterPro" id="IPR032466">
    <property type="entry name" value="Metal_Hydrolase"/>
</dbReference>
<evidence type="ECO:0000313" key="15">
    <source>
        <dbReference type="Proteomes" id="UP000192247"/>
    </source>
</evidence>
<dbReference type="InterPro" id="IPR032465">
    <property type="entry name" value="ACMSD"/>
</dbReference>
<feature type="non-terminal residue" evidence="14">
    <location>
        <position position="1"/>
    </location>
</feature>
<dbReference type="EC" id="4.1.1.45" evidence="4 11"/>
<evidence type="ECO:0000256" key="11">
    <source>
        <dbReference type="RuleBase" id="RU366045"/>
    </source>
</evidence>
<dbReference type="GO" id="GO:0019748">
    <property type="term" value="P:secondary metabolic process"/>
    <property type="evidence" value="ECO:0007669"/>
    <property type="project" value="TreeGrafter"/>
</dbReference>
<keyword evidence="6" id="KW-0479">Metal-binding</keyword>
<dbReference type="PANTHER" id="PTHR21240">
    <property type="entry name" value="2-AMINO-3-CARBOXYLMUCONATE-6-SEMIALDEHYDE DECARBOXYLASE"/>
    <property type="match status" value="1"/>
</dbReference>
<keyword evidence="9 11" id="KW-0456">Lyase</keyword>
<keyword evidence="7 11" id="KW-0210">Decarboxylase</keyword>
<organism evidence="14 15">
    <name type="scientific">Tropilaelaps mercedesae</name>
    <dbReference type="NCBI Taxonomy" id="418985"/>
    <lineage>
        <taxon>Eukaryota</taxon>
        <taxon>Metazoa</taxon>
        <taxon>Ecdysozoa</taxon>
        <taxon>Arthropoda</taxon>
        <taxon>Chelicerata</taxon>
        <taxon>Arachnida</taxon>
        <taxon>Acari</taxon>
        <taxon>Parasitiformes</taxon>
        <taxon>Mesostigmata</taxon>
        <taxon>Gamasina</taxon>
        <taxon>Dermanyssoidea</taxon>
        <taxon>Laelapidae</taxon>
        <taxon>Tropilaelaps</taxon>
    </lineage>
</organism>
<dbReference type="EMBL" id="MNPL01032620">
    <property type="protein sequence ID" value="OQR66398.1"/>
    <property type="molecule type" value="Genomic_DNA"/>
</dbReference>
<comment type="caution">
    <text evidence="14">The sequence shown here is derived from an EMBL/GenBank/DDBJ whole genome shotgun (WGS) entry which is preliminary data.</text>
</comment>
<dbReference type="GO" id="GO:0005829">
    <property type="term" value="C:cytosol"/>
    <property type="evidence" value="ECO:0007669"/>
    <property type="project" value="UniProtKB-UniRule"/>
</dbReference>
<evidence type="ECO:0000313" key="14">
    <source>
        <dbReference type="EMBL" id="OQR66398.1"/>
    </source>
</evidence>
<comment type="function">
    <text evidence="11">Converts alpha-amino-beta-carboxymuconate-epsilon-semialdehyde (ACMS) to alpha-aminomuconate semialdehyde (AMS).</text>
</comment>
<evidence type="ECO:0000256" key="6">
    <source>
        <dbReference type="ARBA" id="ARBA00022723"/>
    </source>
</evidence>
<evidence type="ECO:0000256" key="2">
    <source>
        <dbReference type="ARBA" id="ARBA00005871"/>
    </source>
</evidence>
<proteinExistence type="inferred from homology"/>
<accession>A0A1V9WYU1</accession>
<dbReference type="Gene3D" id="3.20.20.140">
    <property type="entry name" value="Metal-dependent hydrolases"/>
    <property type="match status" value="1"/>
</dbReference>
<evidence type="ECO:0000256" key="1">
    <source>
        <dbReference type="ARBA" id="ARBA00005079"/>
    </source>
</evidence>
<dbReference type="GO" id="GO:1904985">
    <property type="term" value="P:negative regulation of quinolinate biosynthetic process"/>
    <property type="evidence" value="ECO:0007669"/>
    <property type="project" value="UniProtKB-UniRule"/>
</dbReference>
<feature type="region of interest" description="Disordered" evidence="12">
    <location>
        <begin position="1"/>
        <end position="26"/>
    </location>
</feature>
<dbReference type="PANTHER" id="PTHR21240:SF27">
    <property type="entry name" value="2-AMINO-3-CARBOXYMUCONATE-6-SEMIALDEHYDE DECARBOXYLASE"/>
    <property type="match status" value="1"/>
</dbReference>
<keyword evidence="15" id="KW-1185">Reference proteome</keyword>
<dbReference type="OrthoDB" id="191270at2759"/>
<dbReference type="SUPFAM" id="SSF51556">
    <property type="entry name" value="Metallo-dependent hydrolases"/>
    <property type="match status" value="1"/>
</dbReference>
<protein>
    <recommendedName>
        <fullName evidence="5 11">2-amino-3-carboxymuconate-6-semialdehyde decarboxylase</fullName>
        <ecNumber evidence="4 11">4.1.1.45</ecNumber>
    </recommendedName>
    <alternativeName>
        <fullName evidence="10 11">Picolinate carboxylase</fullName>
    </alternativeName>
</protein>
<dbReference type="GO" id="GO:0016787">
    <property type="term" value="F:hydrolase activity"/>
    <property type="evidence" value="ECO:0007669"/>
    <property type="project" value="InterPro"/>
</dbReference>